<protein>
    <submittedName>
        <fullName evidence="4">NACHT domain-containing protein</fullName>
    </submittedName>
</protein>
<keyword evidence="2" id="KW-1133">Transmembrane helix</keyword>
<keyword evidence="2" id="KW-0812">Transmembrane</keyword>
<proteinExistence type="predicted"/>
<dbReference type="InterPro" id="IPR052754">
    <property type="entry name" value="NTPase_KAP_P-loop"/>
</dbReference>
<dbReference type="InterPro" id="IPR007111">
    <property type="entry name" value="NACHT_NTPase"/>
</dbReference>
<name>A0A1G9FAZ6_9ACTN</name>
<dbReference type="AlphaFoldDB" id="A0A1G9FAZ6"/>
<evidence type="ECO:0000259" key="3">
    <source>
        <dbReference type="SMART" id="SM00382"/>
    </source>
</evidence>
<keyword evidence="5" id="KW-1185">Reference proteome</keyword>
<feature type="domain" description="AAA+ ATPase" evidence="3">
    <location>
        <begin position="215"/>
        <end position="517"/>
    </location>
</feature>
<dbReference type="SUPFAM" id="SSF52540">
    <property type="entry name" value="P-loop containing nucleoside triphosphate hydrolases"/>
    <property type="match status" value="2"/>
</dbReference>
<dbReference type="InterPro" id="IPR003593">
    <property type="entry name" value="AAA+_ATPase"/>
</dbReference>
<dbReference type="Gene3D" id="3.40.50.300">
    <property type="entry name" value="P-loop containing nucleotide triphosphate hydrolases"/>
    <property type="match status" value="2"/>
</dbReference>
<evidence type="ECO:0000256" key="1">
    <source>
        <dbReference type="SAM" id="MobiDB-lite"/>
    </source>
</evidence>
<feature type="region of interest" description="Disordered" evidence="1">
    <location>
        <begin position="171"/>
        <end position="196"/>
    </location>
</feature>
<dbReference type="STRING" id="633440.SAMN05421869_119159"/>
<dbReference type="OrthoDB" id="88903at2"/>
<gene>
    <name evidence="4" type="ORF">SAMN05421869_119159</name>
</gene>
<dbReference type="InterPro" id="IPR027417">
    <property type="entry name" value="P-loop_NTPase"/>
</dbReference>
<accession>A0A1G9FAZ6</accession>
<evidence type="ECO:0000256" key="2">
    <source>
        <dbReference type="SAM" id="Phobius"/>
    </source>
</evidence>
<dbReference type="SMART" id="SM00382">
    <property type="entry name" value="AAA"/>
    <property type="match status" value="2"/>
</dbReference>
<organism evidence="4 5">
    <name type="scientific">Nonomuraea jiangxiensis</name>
    <dbReference type="NCBI Taxonomy" id="633440"/>
    <lineage>
        <taxon>Bacteria</taxon>
        <taxon>Bacillati</taxon>
        <taxon>Actinomycetota</taxon>
        <taxon>Actinomycetes</taxon>
        <taxon>Streptosporangiales</taxon>
        <taxon>Streptosporangiaceae</taxon>
        <taxon>Nonomuraea</taxon>
    </lineage>
</organism>
<dbReference type="EMBL" id="FNDJ01000019">
    <property type="protein sequence ID" value="SDK85569.1"/>
    <property type="molecule type" value="Genomic_DNA"/>
</dbReference>
<dbReference type="PANTHER" id="PTHR22674:SF6">
    <property type="entry name" value="NTPASE KAP FAMILY P-LOOP DOMAIN-CONTAINING PROTEIN 1"/>
    <property type="match status" value="1"/>
</dbReference>
<dbReference type="InterPro" id="IPR011646">
    <property type="entry name" value="KAP_P-loop"/>
</dbReference>
<dbReference type="Pfam" id="PF07693">
    <property type="entry name" value="KAP_NTPase"/>
    <property type="match status" value="1"/>
</dbReference>
<dbReference type="RefSeq" id="WP_090941912.1">
    <property type="nucleotide sequence ID" value="NZ_FNDJ01000019.1"/>
</dbReference>
<feature type="domain" description="AAA+ ATPase" evidence="3">
    <location>
        <begin position="637"/>
        <end position="798"/>
    </location>
</feature>
<dbReference type="PANTHER" id="PTHR22674">
    <property type="entry name" value="NTPASE, KAP FAMILY P-LOOP DOMAIN-CONTAINING 1"/>
    <property type="match status" value="1"/>
</dbReference>
<evidence type="ECO:0000313" key="5">
    <source>
        <dbReference type="Proteomes" id="UP000199202"/>
    </source>
</evidence>
<reference evidence="4 5" key="1">
    <citation type="submission" date="2016-10" db="EMBL/GenBank/DDBJ databases">
        <authorList>
            <person name="de Groot N.N."/>
        </authorList>
    </citation>
    <scope>NUCLEOTIDE SEQUENCE [LARGE SCALE GENOMIC DNA]</scope>
    <source>
        <strain evidence="4 5">CGMCC 4.6533</strain>
    </source>
</reference>
<keyword evidence="2" id="KW-0472">Membrane</keyword>
<evidence type="ECO:0000313" key="4">
    <source>
        <dbReference type="EMBL" id="SDK85569.1"/>
    </source>
</evidence>
<sequence length="927" mass="101962">MPLRRLPHLLAVLAVVAGVFVPFARPASARAVLAAPQFMEQTPLSIPLDRVGGTSVWRIGIVNPGPATSAEVRVAGAVGQTLTVRGAARLRLAAGGTAWVDLVPGPRPRAGTGQLLLISPAGIDRRQVSVTLPFLRRHLGWVVAGGVAAVAALVCGALYWGRRRARRRAREEILDDRPAPSTDEFTHTDEPTENDRLNRSEYASGLAHLAASATPPLVIGVFGEWGTGKTSMLRQIRKLIDGYEHCAHVWFDPWRHQYDANPVLPLLHTIVTGLGLERTEGLRQKLGVISEVLGSLVLTSALKISVADVRKSFEVYDEQNFRVRSEHARLDGHLRTLIARALEARQKSRLIVFIDDLDRCHADQIVALLETLKLHFNRDNCVFFLGVAKAPLDAAVKQRYQDQPVGDYLDKIVQFPFEMPRLSDEAFRSYVDELLKENLRQAGDLLKLGLRPNPRTVKRFINVLILQDKVAQDRGLEHYDVAILAAVLLIRDGDPEFYGRLAHDPTLLGRIVEDLDTAAEDQPLAWSPLALKLVQGFPGGRERIPGNVSPYIDLVRSSPVVQQSDTVAEESQAADASGVAALGLSAPRVDFAPLKERVQRYVSTAAGAEEDLLDPLVRFSRDGERVTVTPEELLAREGTGLYVFGEPGSGKSVLAVRLTRRLLARTDVVPVFLRMAAFQTEQPDLELRLTHAIRREYQMSLVEIYPLVQSRSLVYVLDELHELDSAAQAARLLEDVARYGALTGVRFVVTDRGGTSRESVSARLGLETMEVLGVAEEDGRRRLERLLADRHVPVERLGALPSALLTSPGFLSVLAARPGWIDDLPGTRVDFLPWYADRATAGLEVAAVERERVVRALRELAVHGEEEDSTGFSSEDAGVREIFRDCGIVGMQVPEALRAMVDAGVLYAAGPHAFQFAHPLLRDHLAR</sequence>
<dbReference type="Pfam" id="PF05729">
    <property type="entry name" value="NACHT"/>
    <property type="match status" value="1"/>
</dbReference>
<dbReference type="Proteomes" id="UP000199202">
    <property type="component" value="Unassembled WGS sequence"/>
</dbReference>
<feature type="transmembrane region" description="Helical" evidence="2">
    <location>
        <begin position="139"/>
        <end position="160"/>
    </location>
</feature>